<name>A0A8S5RBV3_9VIRU</name>
<accession>A0A8S5RBV3</accession>
<organism evidence="1">
    <name type="scientific">virus sp. ct9pU4</name>
    <dbReference type="NCBI Taxonomy" id="2828248"/>
    <lineage>
        <taxon>Viruses</taxon>
    </lineage>
</organism>
<sequence>MIYQYEPFLYFWLINNFKLSTFRLFNGTTIMVVVNSIT</sequence>
<protein>
    <submittedName>
        <fullName evidence="1">Uncharacterized protein</fullName>
    </submittedName>
</protein>
<proteinExistence type="predicted"/>
<dbReference type="EMBL" id="BK059087">
    <property type="protein sequence ID" value="DAE28452.1"/>
    <property type="molecule type" value="Genomic_DNA"/>
</dbReference>
<reference evidence="1" key="1">
    <citation type="journal article" date="2021" name="Proc. Natl. Acad. Sci. U.S.A.">
        <title>A Catalog of Tens of Thousands of Viruses from Human Metagenomes Reveals Hidden Associations with Chronic Diseases.</title>
        <authorList>
            <person name="Tisza M.J."/>
            <person name="Buck C.B."/>
        </authorList>
    </citation>
    <scope>NUCLEOTIDE SEQUENCE</scope>
    <source>
        <strain evidence="1">Ct9pU4</strain>
    </source>
</reference>
<evidence type="ECO:0000313" key="1">
    <source>
        <dbReference type="EMBL" id="DAE28452.1"/>
    </source>
</evidence>